<evidence type="ECO:0000256" key="1">
    <source>
        <dbReference type="SAM" id="MobiDB-lite"/>
    </source>
</evidence>
<keyword evidence="2" id="KW-0732">Signal</keyword>
<feature type="compositionally biased region" description="Low complexity" evidence="1">
    <location>
        <begin position="21"/>
        <end position="42"/>
    </location>
</feature>
<evidence type="ECO:0000313" key="4">
    <source>
        <dbReference type="Proteomes" id="UP001480955"/>
    </source>
</evidence>
<protein>
    <submittedName>
        <fullName evidence="3">Uncharacterized protein</fullName>
    </submittedName>
</protein>
<gene>
    <name evidence="3" type="ORF">ABS772_04340</name>
</gene>
<comment type="caution">
    <text evidence="3">The sequence shown here is derived from an EMBL/GenBank/DDBJ whole genome shotgun (WGS) entry which is preliminary data.</text>
</comment>
<keyword evidence="4" id="KW-1185">Reference proteome</keyword>
<evidence type="ECO:0000256" key="2">
    <source>
        <dbReference type="SAM" id="SignalP"/>
    </source>
</evidence>
<feature type="chain" id="PRO_5045570933" evidence="2">
    <location>
        <begin position="27"/>
        <end position="71"/>
    </location>
</feature>
<dbReference type="Proteomes" id="UP001480955">
    <property type="component" value="Unassembled WGS sequence"/>
</dbReference>
<name>A0ABV1QIF2_9HYPH</name>
<sequence length="71" mass="7462">MMHLSKFLLAAAVVAGAAALPTMASAESSKGSKAEPASASKKNQSSVDEFEENRRAHMQKSKENNAKKGAE</sequence>
<feature type="compositionally biased region" description="Basic and acidic residues" evidence="1">
    <location>
        <begin position="52"/>
        <end position="71"/>
    </location>
</feature>
<proteinExistence type="predicted"/>
<reference evidence="3 4" key="1">
    <citation type="submission" date="2024-06" db="EMBL/GenBank/DDBJ databases">
        <authorList>
            <person name="Campbell A.G."/>
        </authorList>
    </citation>
    <scope>NUCLEOTIDE SEQUENCE [LARGE SCALE GENOMIC DNA]</scope>
    <source>
        <strain evidence="3 4">EM12</strain>
    </source>
</reference>
<organism evidence="3 4">
    <name type="scientific">Methylorubrum podarium</name>
    <dbReference type="NCBI Taxonomy" id="200476"/>
    <lineage>
        <taxon>Bacteria</taxon>
        <taxon>Pseudomonadati</taxon>
        <taxon>Pseudomonadota</taxon>
        <taxon>Alphaproteobacteria</taxon>
        <taxon>Hyphomicrobiales</taxon>
        <taxon>Methylobacteriaceae</taxon>
        <taxon>Methylorubrum</taxon>
    </lineage>
</organism>
<evidence type="ECO:0000313" key="3">
    <source>
        <dbReference type="EMBL" id="MER2249140.1"/>
    </source>
</evidence>
<dbReference type="RefSeq" id="WP_350392431.1">
    <property type="nucleotide sequence ID" value="NZ_JBELQE010000030.1"/>
</dbReference>
<feature type="region of interest" description="Disordered" evidence="1">
    <location>
        <begin position="21"/>
        <end position="71"/>
    </location>
</feature>
<dbReference type="EMBL" id="JBELQE010000030">
    <property type="protein sequence ID" value="MER2249140.1"/>
    <property type="molecule type" value="Genomic_DNA"/>
</dbReference>
<accession>A0ABV1QIF2</accession>
<feature type="signal peptide" evidence="2">
    <location>
        <begin position="1"/>
        <end position="26"/>
    </location>
</feature>